<comment type="subunit">
    <text evidence="2 10">Heterotrimer of A, B and C subunits.</text>
</comment>
<gene>
    <name evidence="10" type="primary">gatA</name>
    <name evidence="12" type="ORF">CEK71_21080</name>
</gene>
<feature type="active site" description="Charge relay system" evidence="10">
    <location>
        <position position="150"/>
    </location>
</feature>
<evidence type="ECO:0000256" key="7">
    <source>
        <dbReference type="ARBA" id="ARBA00022840"/>
    </source>
</evidence>
<evidence type="ECO:0000256" key="8">
    <source>
        <dbReference type="ARBA" id="ARBA00022917"/>
    </source>
</evidence>
<evidence type="ECO:0000256" key="6">
    <source>
        <dbReference type="ARBA" id="ARBA00022741"/>
    </source>
</evidence>
<keyword evidence="8 10" id="KW-0648">Protein biosynthesis</keyword>
<comment type="catalytic activity">
    <reaction evidence="9 10">
        <text>L-glutamyl-tRNA(Gln) + L-glutamine + ATP + H2O = L-glutaminyl-tRNA(Gln) + L-glutamate + ADP + phosphate + H(+)</text>
        <dbReference type="Rhea" id="RHEA:17521"/>
        <dbReference type="Rhea" id="RHEA-COMP:9681"/>
        <dbReference type="Rhea" id="RHEA-COMP:9684"/>
        <dbReference type="ChEBI" id="CHEBI:15377"/>
        <dbReference type="ChEBI" id="CHEBI:15378"/>
        <dbReference type="ChEBI" id="CHEBI:29985"/>
        <dbReference type="ChEBI" id="CHEBI:30616"/>
        <dbReference type="ChEBI" id="CHEBI:43474"/>
        <dbReference type="ChEBI" id="CHEBI:58359"/>
        <dbReference type="ChEBI" id="CHEBI:78520"/>
        <dbReference type="ChEBI" id="CHEBI:78521"/>
        <dbReference type="ChEBI" id="CHEBI:456216"/>
        <dbReference type="EC" id="6.3.5.7"/>
    </reaction>
</comment>
<dbReference type="Gene3D" id="3.90.1300.10">
    <property type="entry name" value="Amidase signature (AS) domain"/>
    <property type="match status" value="1"/>
</dbReference>
<feature type="active site" description="Acyl-ester intermediate" evidence="10">
    <location>
        <position position="174"/>
    </location>
</feature>
<feature type="active site" description="Charge relay system" evidence="10">
    <location>
        <position position="75"/>
    </location>
</feature>
<protein>
    <recommendedName>
        <fullName evidence="4 10">Glutamyl-tRNA(Gln) amidotransferase subunit A</fullName>
        <shortName evidence="10">Glu-ADT subunit A</shortName>
        <ecNumber evidence="3 10">6.3.5.7</ecNumber>
    </recommendedName>
</protein>
<dbReference type="GO" id="GO:0006412">
    <property type="term" value="P:translation"/>
    <property type="evidence" value="ECO:0007669"/>
    <property type="project" value="UniProtKB-UniRule"/>
</dbReference>
<evidence type="ECO:0000256" key="9">
    <source>
        <dbReference type="ARBA" id="ARBA00047407"/>
    </source>
</evidence>
<comment type="similarity">
    <text evidence="1 10">Belongs to the amidase family. GatA subfamily.</text>
</comment>
<dbReference type="GO" id="GO:0016740">
    <property type="term" value="F:transferase activity"/>
    <property type="evidence" value="ECO:0007669"/>
    <property type="project" value="UniProtKB-KW"/>
</dbReference>
<dbReference type="InterPro" id="IPR000120">
    <property type="entry name" value="Amidase"/>
</dbReference>
<comment type="function">
    <text evidence="10">Allows the formation of correctly charged Gln-tRNA(Gln) through the transamidation of misacylated Glu-tRNA(Gln) in organisms which lack glutaminyl-tRNA synthetase. The reaction takes place in the presence of glutamine and ATP through an activated gamma-phospho-Glu-tRNA(Gln).</text>
</comment>
<evidence type="ECO:0000256" key="10">
    <source>
        <dbReference type="HAMAP-Rule" id="MF_00120"/>
    </source>
</evidence>
<evidence type="ECO:0000256" key="3">
    <source>
        <dbReference type="ARBA" id="ARBA00012739"/>
    </source>
</evidence>
<dbReference type="PROSITE" id="PS00571">
    <property type="entry name" value="AMIDASES"/>
    <property type="match status" value="1"/>
</dbReference>
<dbReference type="GO" id="GO:0030956">
    <property type="term" value="C:glutamyl-tRNA(Gln) amidotransferase complex"/>
    <property type="evidence" value="ECO:0007669"/>
    <property type="project" value="InterPro"/>
</dbReference>
<evidence type="ECO:0000256" key="2">
    <source>
        <dbReference type="ARBA" id="ARBA00011123"/>
    </source>
</evidence>
<dbReference type="SUPFAM" id="SSF75304">
    <property type="entry name" value="Amidase signature (AS) enzymes"/>
    <property type="match status" value="1"/>
</dbReference>
<reference evidence="12 13" key="1">
    <citation type="submission" date="2017-06" db="EMBL/GenBank/DDBJ databases">
        <title>Genome Sequencing of the methanotroph Methylovulum psychrotolerants str. HV10-M2 isolated from a high-altitude environment.</title>
        <authorList>
            <person name="Mateos-Rivera A."/>
        </authorList>
    </citation>
    <scope>NUCLEOTIDE SEQUENCE [LARGE SCALE GENOMIC DNA]</scope>
    <source>
        <strain evidence="12 13">HV10_M2</strain>
    </source>
</reference>
<dbReference type="PANTHER" id="PTHR11895">
    <property type="entry name" value="TRANSAMIDASE"/>
    <property type="match status" value="1"/>
</dbReference>
<evidence type="ECO:0000256" key="1">
    <source>
        <dbReference type="ARBA" id="ARBA00008069"/>
    </source>
</evidence>
<dbReference type="GO" id="GO:0050567">
    <property type="term" value="F:glutaminyl-tRNA synthase (glutamine-hydrolyzing) activity"/>
    <property type="evidence" value="ECO:0007669"/>
    <property type="project" value="UniProtKB-UniRule"/>
</dbReference>
<accession>A0A1Z4C4E9</accession>
<dbReference type="AlphaFoldDB" id="A0A1Z4C4E9"/>
<keyword evidence="5 10" id="KW-0436">Ligase</keyword>
<dbReference type="HAMAP" id="MF_00120">
    <property type="entry name" value="GatA"/>
    <property type="match status" value="1"/>
</dbReference>
<dbReference type="InterPro" id="IPR020556">
    <property type="entry name" value="Amidase_CS"/>
</dbReference>
<dbReference type="InterPro" id="IPR023631">
    <property type="entry name" value="Amidase_dom"/>
</dbReference>
<evidence type="ECO:0000313" key="12">
    <source>
        <dbReference type="EMBL" id="ASF48354.1"/>
    </source>
</evidence>
<keyword evidence="7 10" id="KW-0067">ATP-binding</keyword>
<dbReference type="GO" id="GO:0005524">
    <property type="term" value="F:ATP binding"/>
    <property type="evidence" value="ECO:0007669"/>
    <property type="project" value="UniProtKB-KW"/>
</dbReference>
<dbReference type="Proteomes" id="UP000197019">
    <property type="component" value="Chromosome"/>
</dbReference>
<proteinExistence type="inferred from homology"/>
<organism evidence="12 13">
    <name type="scientific">Methylovulum psychrotolerans</name>
    <dbReference type="NCBI Taxonomy" id="1704499"/>
    <lineage>
        <taxon>Bacteria</taxon>
        <taxon>Pseudomonadati</taxon>
        <taxon>Pseudomonadota</taxon>
        <taxon>Gammaproteobacteria</taxon>
        <taxon>Methylococcales</taxon>
        <taxon>Methylococcaceae</taxon>
        <taxon>Methylovulum</taxon>
    </lineage>
</organism>
<dbReference type="EC" id="6.3.5.7" evidence="3 10"/>
<dbReference type="RefSeq" id="WP_088621223.1">
    <property type="nucleotide sequence ID" value="NZ_CP022129.1"/>
</dbReference>
<keyword evidence="12" id="KW-0808">Transferase</keyword>
<evidence type="ECO:0000259" key="11">
    <source>
        <dbReference type="Pfam" id="PF01425"/>
    </source>
</evidence>
<evidence type="ECO:0000256" key="5">
    <source>
        <dbReference type="ARBA" id="ARBA00022598"/>
    </source>
</evidence>
<dbReference type="NCBIfam" id="TIGR00132">
    <property type="entry name" value="gatA"/>
    <property type="match status" value="1"/>
</dbReference>
<keyword evidence="13" id="KW-1185">Reference proteome</keyword>
<dbReference type="PANTHER" id="PTHR11895:SF151">
    <property type="entry name" value="GLUTAMYL-TRNA(GLN) AMIDOTRANSFERASE SUBUNIT A"/>
    <property type="match status" value="1"/>
</dbReference>
<dbReference type="EMBL" id="CP022129">
    <property type="protein sequence ID" value="ASF48354.1"/>
    <property type="molecule type" value="Genomic_DNA"/>
</dbReference>
<evidence type="ECO:0000256" key="4">
    <source>
        <dbReference type="ARBA" id="ARBA00014428"/>
    </source>
</evidence>
<sequence length="483" mass="50943">MHTQSISQLAQSLRSGAFSSVELTRHYLQRIQAHQALNAYITVTEAQALEAAATADQRLADGTATLLTGIPIAQKDIFCTLGVKTSCGSKMLDNFIAPYNATVVDNFNQAGAVSLGKLNMDEFAMGSSNETSFYGVVRNPWNPDTVPGGSSGGSAVAVAAGLAVAATGTDTGGSIRQPAALCGITGLKPTYGRVSRYGMIAYASSLDQGGPMARSAEDAAVLLQVMAGFDGKDSTSADLPVPDYLAALNQPLSGLKIGLPKEFFGEGLDSGVAEVIMAAVAEYRNLGAQVIEVSMPNLNLAIPAYYVIACAESSANLSRYDGVRFGHRCANPQDLTDLYTRSRGEGFGKEVKRRILMGTYALSAGYYDAYYLKAQKVRRLISQDFQQALAQVDVIMSPVTPTTAFGIGEKLADPIAMYLADIYTIAINLAGVPAMSIPAGLSGGLPVGLQLIGNHFSEARLLNIAHQYQQVTGWHTLTPPGFA</sequence>
<dbReference type="OrthoDB" id="9811471at2"/>
<dbReference type="Pfam" id="PF01425">
    <property type="entry name" value="Amidase"/>
    <property type="match status" value="1"/>
</dbReference>
<evidence type="ECO:0000313" key="13">
    <source>
        <dbReference type="Proteomes" id="UP000197019"/>
    </source>
</evidence>
<dbReference type="KEGG" id="mpsy:CEK71_21080"/>
<dbReference type="InterPro" id="IPR036928">
    <property type="entry name" value="AS_sf"/>
</dbReference>
<name>A0A1Z4C4E9_9GAMM</name>
<keyword evidence="6 10" id="KW-0547">Nucleotide-binding</keyword>
<feature type="domain" description="Amidase" evidence="11">
    <location>
        <begin position="22"/>
        <end position="462"/>
    </location>
</feature>
<dbReference type="InterPro" id="IPR004412">
    <property type="entry name" value="GatA"/>
</dbReference>